<evidence type="ECO:0000259" key="1">
    <source>
        <dbReference type="SMART" id="SM00382"/>
    </source>
</evidence>
<feature type="domain" description="AAA+ ATPase" evidence="1">
    <location>
        <begin position="41"/>
        <end position="158"/>
    </location>
</feature>
<dbReference type="InterPro" id="IPR003959">
    <property type="entry name" value="ATPase_AAA_core"/>
</dbReference>
<organism evidence="2 3">
    <name type="scientific">Acetivibrio straminisolvens JCM 21531</name>
    <dbReference type="NCBI Taxonomy" id="1294263"/>
    <lineage>
        <taxon>Bacteria</taxon>
        <taxon>Bacillati</taxon>
        <taxon>Bacillota</taxon>
        <taxon>Clostridia</taxon>
        <taxon>Eubacteriales</taxon>
        <taxon>Oscillospiraceae</taxon>
        <taxon>Acetivibrio</taxon>
    </lineage>
</organism>
<sequence length="202" mass="22344">MDIKKEPLAYRMRPRTLEEFFGQEEIVGEGKLLNRMIKADRISSIILYGPPGTGKTSLARIIANSTKANFEKLNAVTAGVADIKRIVADTQNPILNPKGKTVLFIDEIHRFNKSQQDALLPYVEDGTVILVGATTENPFFEVNKALISRSSVFMLKPLGSHAIKRIIKNAIQDKERGLGNLDIEMEEDALNYLADICDGDAG</sequence>
<dbReference type="GO" id="GO:0016887">
    <property type="term" value="F:ATP hydrolysis activity"/>
    <property type="evidence" value="ECO:0007669"/>
    <property type="project" value="InterPro"/>
</dbReference>
<dbReference type="InterPro" id="IPR051314">
    <property type="entry name" value="AAA_ATPase_RarA/MGS1/WRNIP1"/>
</dbReference>
<dbReference type="FunFam" id="3.40.50.300:FF:000137">
    <property type="entry name" value="Replication-associated recombination protein A"/>
    <property type="match status" value="1"/>
</dbReference>
<dbReference type="Gene3D" id="1.10.8.60">
    <property type="match status" value="1"/>
</dbReference>
<proteinExistence type="predicted"/>
<dbReference type="GO" id="GO:0017116">
    <property type="term" value="F:single-stranded DNA helicase activity"/>
    <property type="evidence" value="ECO:0007669"/>
    <property type="project" value="TreeGrafter"/>
</dbReference>
<dbReference type="GO" id="GO:0005524">
    <property type="term" value="F:ATP binding"/>
    <property type="evidence" value="ECO:0007669"/>
    <property type="project" value="InterPro"/>
</dbReference>
<dbReference type="SMART" id="SM00382">
    <property type="entry name" value="AAA"/>
    <property type="match status" value="1"/>
</dbReference>
<dbReference type="CDD" id="cd00009">
    <property type="entry name" value="AAA"/>
    <property type="match status" value="1"/>
</dbReference>
<dbReference type="SUPFAM" id="SSF52540">
    <property type="entry name" value="P-loop containing nucleoside triphosphate hydrolases"/>
    <property type="match status" value="1"/>
</dbReference>
<dbReference type="EMBL" id="BAVR01000002">
    <property type="protein sequence ID" value="GAE86911.1"/>
    <property type="molecule type" value="Genomic_DNA"/>
</dbReference>
<evidence type="ECO:0000313" key="3">
    <source>
        <dbReference type="Proteomes" id="UP000019109"/>
    </source>
</evidence>
<dbReference type="PANTHER" id="PTHR13779">
    <property type="entry name" value="WERNER HELICASE-INTERACTING PROTEIN 1 FAMILY MEMBER"/>
    <property type="match status" value="1"/>
</dbReference>
<dbReference type="GO" id="GO:0006261">
    <property type="term" value="P:DNA-templated DNA replication"/>
    <property type="evidence" value="ECO:0007669"/>
    <property type="project" value="TreeGrafter"/>
</dbReference>
<accession>W4V132</accession>
<dbReference type="GO" id="GO:0000731">
    <property type="term" value="P:DNA synthesis involved in DNA repair"/>
    <property type="evidence" value="ECO:0007669"/>
    <property type="project" value="TreeGrafter"/>
</dbReference>
<comment type="caution">
    <text evidence="2">The sequence shown here is derived from an EMBL/GenBank/DDBJ whole genome shotgun (WGS) entry which is preliminary data.</text>
</comment>
<name>W4V132_9FIRM</name>
<dbReference type="InterPro" id="IPR003593">
    <property type="entry name" value="AAA+_ATPase"/>
</dbReference>
<keyword evidence="3" id="KW-1185">Reference proteome</keyword>
<evidence type="ECO:0000313" key="2">
    <source>
        <dbReference type="EMBL" id="GAE86911.1"/>
    </source>
</evidence>
<dbReference type="CDD" id="cd18139">
    <property type="entry name" value="HLD_clamp_RarA"/>
    <property type="match status" value="1"/>
</dbReference>
<dbReference type="STRING" id="1294263.JCM21531_243"/>
<gene>
    <name evidence="2" type="ORF">JCM21531_243</name>
</gene>
<dbReference type="AlphaFoldDB" id="W4V132"/>
<protein>
    <submittedName>
        <fullName evidence="2">ATPase</fullName>
    </submittedName>
</protein>
<dbReference type="InterPro" id="IPR027417">
    <property type="entry name" value="P-loop_NTPase"/>
</dbReference>
<dbReference type="Gene3D" id="3.40.50.300">
    <property type="entry name" value="P-loop containing nucleotide triphosphate hydrolases"/>
    <property type="match status" value="1"/>
</dbReference>
<dbReference type="Proteomes" id="UP000019109">
    <property type="component" value="Unassembled WGS sequence"/>
</dbReference>
<dbReference type="PANTHER" id="PTHR13779:SF7">
    <property type="entry name" value="ATPASE WRNIP1"/>
    <property type="match status" value="1"/>
</dbReference>
<dbReference type="GO" id="GO:0008047">
    <property type="term" value="F:enzyme activator activity"/>
    <property type="evidence" value="ECO:0007669"/>
    <property type="project" value="TreeGrafter"/>
</dbReference>
<reference evidence="2" key="1">
    <citation type="journal article" date="2014" name="Genome Announc.">
        <title>Draft Genome Sequence of Clostridium straminisolvens Strain JCM 21531T, Isolated from a Cellulose-Degrading Bacterial Community.</title>
        <authorList>
            <person name="Yuki M."/>
            <person name="Oshima K."/>
            <person name="Suda W."/>
            <person name="Sakamoto M."/>
            <person name="Kitamura K."/>
            <person name="Iida T."/>
            <person name="Hattori M."/>
            <person name="Ohkuma M."/>
        </authorList>
    </citation>
    <scope>NUCLEOTIDE SEQUENCE [LARGE SCALE GENOMIC DNA]</scope>
    <source>
        <strain evidence="2">JCM 21531</strain>
    </source>
</reference>
<dbReference type="Pfam" id="PF00004">
    <property type="entry name" value="AAA"/>
    <property type="match status" value="1"/>
</dbReference>